<organism evidence="2 3">
    <name type="scientific">Actinacidiphila acididurans</name>
    <dbReference type="NCBI Taxonomy" id="2784346"/>
    <lineage>
        <taxon>Bacteria</taxon>
        <taxon>Bacillati</taxon>
        <taxon>Actinomycetota</taxon>
        <taxon>Actinomycetes</taxon>
        <taxon>Kitasatosporales</taxon>
        <taxon>Streptomycetaceae</taxon>
        <taxon>Actinacidiphila</taxon>
    </lineage>
</organism>
<dbReference type="SUPFAM" id="SSF56219">
    <property type="entry name" value="DNase I-like"/>
    <property type="match status" value="1"/>
</dbReference>
<keyword evidence="3" id="KW-1185">Reference proteome</keyword>
<dbReference type="GO" id="GO:0004519">
    <property type="term" value="F:endonuclease activity"/>
    <property type="evidence" value="ECO:0007669"/>
    <property type="project" value="UniProtKB-KW"/>
</dbReference>
<dbReference type="Pfam" id="PF03372">
    <property type="entry name" value="Exo_endo_phos"/>
    <property type="match status" value="1"/>
</dbReference>
<dbReference type="Gene3D" id="3.60.10.10">
    <property type="entry name" value="Endonuclease/exonuclease/phosphatase"/>
    <property type="match status" value="1"/>
</dbReference>
<keyword evidence="2" id="KW-0378">Hydrolase</keyword>
<evidence type="ECO:0000313" key="2">
    <source>
        <dbReference type="EMBL" id="MBM9506762.1"/>
    </source>
</evidence>
<dbReference type="Proteomes" id="UP000749040">
    <property type="component" value="Unassembled WGS sequence"/>
</dbReference>
<proteinExistence type="predicted"/>
<dbReference type="RefSeq" id="WP_205358629.1">
    <property type="nucleotide sequence ID" value="NZ_JADKYB010000010.1"/>
</dbReference>
<keyword evidence="2" id="KW-0255">Endonuclease</keyword>
<name>A0ABS2TTT8_9ACTN</name>
<dbReference type="EMBL" id="JADKYB010000010">
    <property type="protein sequence ID" value="MBM9506762.1"/>
    <property type="molecule type" value="Genomic_DNA"/>
</dbReference>
<reference evidence="2 3" key="1">
    <citation type="submission" date="2021-01" db="EMBL/GenBank/DDBJ databases">
        <title>Streptomyces acididurans sp. nov., isolated from a peat swamp forest soil.</title>
        <authorList>
            <person name="Chantavorakit T."/>
            <person name="Duangmal K."/>
        </authorList>
    </citation>
    <scope>NUCLEOTIDE SEQUENCE [LARGE SCALE GENOMIC DNA]</scope>
    <source>
        <strain evidence="2 3">KK5PA1</strain>
    </source>
</reference>
<sequence length="294" mass="32539">MTTAVPDVLIPAAPPRTLRFMVWNLLNGGVDRESEARLTDQLHLIAACAPDVLCLPEATFWSQHEQRLLRLATGTLGMKVATLAKTRVGDGKNATALLYNPASVRLVHWQLRGVGVFHHALIRARFRPKAAGDDPAADFTVFSTHLNPFNGEARLNEVRGWLTDSGGAFPGMPSRAVAIGDFNTPDREPDSWAAVPRNLHSCYRLVLPDGSFGDTDQRAIRVLLNSGWQDPHHVLGIPRPPTVGHYYVNERVPWAIDRGLTVGMEPVTVWTHPFDESFHLSDHLPHFMDLHLAA</sequence>
<dbReference type="InterPro" id="IPR005135">
    <property type="entry name" value="Endo/exonuclease/phosphatase"/>
</dbReference>
<evidence type="ECO:0000259" key="1">
    <source>
        <dbReference type="Pfam" id="PF03372"/>
    </source>
</evidence>
<feature type="domain" description="Endonuclease/exonuclease/phosphatase" evidence="1">
    <location>
        <begin position="21"/>
        <end position="283"/>
    </location>
</feature>
<evidence type="ECO:0000313" key="3">
    <source>
        <dbReference type="Proteomes" id="UP000749040"/>
    </source>
</evidence>
<gene>
    <name evidence="2" type="ORF">ITX44_19820</name>
</gene>
<comment type="caution">
    <text evidence="2">The sequence shown here is derived from an EMBL/GenBank/DDBJ whole genome shotgun (WGS) entry which is preliminary data.</text>
</comment>
<dbReference type="InterPro" id="IPR036691">
    <property type="entry name" value="Endo/exonu/phosph_ase_sf"/>
</dbReference>
<accession>A0ABS2TTT8</accession>
<keyword evidence="2" id="KW-0540">Nuclease</keyword>
<protein>
    <submittedName>
        <fullName evidence="2">Endonuclease/exonuclease/phosphatase family protein</fullName>
    </submittedName>
</protein>